<dbReference type="Pfam" id="PF05954">
    <property type="entry name" value="Phage_GPD"/>
    <property type="match status" value="1"/>
</dbReference>
<dbReference type="STRING" id="93684.SAMN05421853_102125"/>
<keyword evidence="2" id="KW-1185">Reference proteome</keyword>
<sequence>MTPDFELRADGDDVTAMIRDRLISLTVTDEEGLKADKLSFELDDRGNLLAVPPAEAQLELSLGFRETGLTRIGTFVVERRSGRGMPDTMSIDAKAADMSSQIRAPKTRAWENVTLGEMVETIAGEANLTPTVGEDIAPTFYTYVAQTAESDLHLLTRLAAVLDATAKPADGRLVVVRRGTGTAADGTALPVIALLKREFRSYDWALGERGKYKSVTAEWSETGTATLHKVTVGSGKPERRLRHPFGSQDEAQRAAQAALDRAERGNTSVSGELGGFWPGLFAGGLVEFPDLRAELGGRFHLRSVTHVLMRTLTTRFEAEIAGPKE</sequence>
<evidence type="ECO:0000313" key="2">
    <source>
        <dbReference type="Proteomes" id="UP000243106"/>
    </source>
</evidence>
<accession>A0A1I5W4V7</accession>
<dbReference type="Proteomes" id="UP000243106">
    <property type="component" value="Unassembled WGS sequence"/>
</dbReference>
<name>A0A1I5W4V7_9RHOB</name>
<gene>
    <name evidence="1" type="ORF">SAMN05421853_102125</name>
</gene>
<dbReference type="RefSeq" id="WP_093009407.1">
    <property type="nucleotide sequence ID" value="NZ_FOXV01000002.1"/>
</dbReference>
<evidence type="ECO:0008006" key="3">
    <source>
        <dbReference type="Google" id="ProtNLM"/>
    </source>
</evidence>
<proteinExistence type="predicted"/>
<evidence type="ECO:0000313" key="1">
    <source>
        <dbReference type="EMBL" id="SFQ14703.1"/>
    </source>
</evidence>
<dbReference type="AlphaFoldDB" id="A0A1I5W4V7"/>
<dbReference type="SUPFAM" id="SSF69279">
    <property type="entry name" value="Phage tail proteins"/>
    <property type="match status" value="1"/>
</dbReference>
<protein>
    <recommendedName>
        <fullName evidence="3">Phage protein D</fullName>
    </recommendedName>
</protein>
<organism evidence="1 2">
    <name type="scientific">Roseivivax halotolerans</name>
    <dbReference type="NCBI Taxonomy" id="93684"/>
    <lineage>
        <taxon>Bacteria</taxon>
        <taxon>Pseudomonadati</taxon>
        <taxon>Pseudomonadota</taxon>
        <taxon>Alphaproteobacteria</taxon>
        <taxon>Rhodobacterales</taxon>
        <taxon>Roseobacteraceae</taxon>
        <taxon>Roseivivax</taxon>
    </lineage>
</organism>
<reference evidence="2" key="1">
    <citation type="submission" date="2016-10" db="EMBL/GenBank/DDBJ databases">
        <authorList>
            <person name="Varghese N."/>
            <person name="Submissions S."/>
        </authorList>
    </citation>
    <scope>NUCLEOTIDE SEQUENCE [LARGE SCALE GENOMIC DNA]</scope>
    <source>
        <strain evidence="2">JCM 10271</strain>
    </source>
</reference>
<dbReference type="EMBL" id="FOXV01000002">
    <property type="protein sequence ID" value="SFQ14703.1"/>
    <property type="molecule type" value="Genomic_DNA"/>
</dbReference>